<dbReference type="PANTHER" id="PTHR10029">
    <property type="entry name" value="ACYLPHOSPHATASE"/>
    <property type="match status" value="1"/>
</dbReference>
<dbReference type="InterPro" id="IPR020456">
    <property type="entry name" value="Acylphosphatase"/>
</dbReference>
<accession>A0A450ZJV2</accession>
<evidence type="ECO:0000313" key="10">
    <source>
        <dbReference type="EMBL" id="VFK54093.1"/>
    </source>
</evidence>
<dbReference type="Pfam" id="PF00708">
    <property type="entry name" value="Acylphosphatase"/>
    <property type="match status" value="1"/>
</dbReference>
<keyword evidence="3 5" id="KW-0378">Hydrolase</keyword>
<gene>
    <name evidence="8" type="ORF">BECKTUN1418D_GA0071000_100124</name>
    <name evidence="10" type="ORF">BECKTUN1418E_GA0071001_102020</name>
    <name evidence="9" type="ORF">BECKTUN1418F_GA0071002_101820</name>
</gene>
<name>A0A450ZJV2_9GAMM</name>
<sequence>MIVSHRCFISGRVQGVYFRVSTHDKAAELGVTAQATNLADGRVQVSIQGESAKVALLKQWLWEGPPLARVDNVECTEVTG</sequence>
<protein>
    <recommendedName>
        <fullName evidence="2 5">acylphosphatase</fullName>
        <ecNumber evidence="2 5">3.6.1.7</ecNumber>
    </recommendedName>
</protein>
<dbReference type="SUPFAM" id="SSF54975">
    <property type="entry name" value="Acylphosphatase/BLUF domain-like"/>
    <property type="match status" value="1"/>
</dbReference>
<comment type="similarity">
    <text evidence="1 6">Belongs to the acylphosphatase family.</text>
</comment>
<dbReference type="InterPro" id="IPR017968">
    <property type="entry name" value="Acylphosphatase_CS"/>
</dbReference>
<feature type="domain" description="Acylphosphatase-like" evidence="7">
    <location>
        <begin position="4"/>
        <end position="80"/>
    </location>
</feature>
<reference evidence="10" key="1">
    <citation type="submission" date="2019-02" db="EMBL/GenBank/DDBJ databases">
        <authorList>
            <person name="Gruber-Vodicka R. H."/>
            <person name="Seah K. B. B."/>
        </authorList>
    </citation>
    <scope>NUCLEOTIDE SEQUENCE</scope>
    <source>
        <strain evidence="8">BECK_BY1</strain>
        <strain evidence="10">BECK_BY2</strain>
        <strain evidence="9">BECK_BY3</strain>
    </source>
</reference>
<dbReference type="Gene3D" id="3.30.70.100">
    <property type="match status" value="1"/>
</dbReference>
<feature type="active site" evidence="5">
    <location>
        <position position="19"/>
    </location>
</feature>
<dbReference type="InterPro" id="IPR001792">
    <property type="entry name" value="Acylphosphatase-like_dom"/>
</dbReference>
<evidence type="ECO:0000259" key="7">
    <source>
        <dbReference type="PROSITE" id="PS51160"/>
    </source>
</evidence>
<dbReference type="PANTHER" id="PTHR10029:SF3">
    <property type="entry name" value="ACYLPHOSPHATASE-RELATED"/>
    <property type="match status" value="1"/>
</dbReference>
<evidence type="ECO:0000256" key="5">
    <source>
        <dbReference type="PROSITE-ProRule" id="PRU00520"/>
    </source>
</evidence>
<dbReference type="EMBL" id="CAADFY010000018">
    <property type="protein sequence ID" value="VFK53282.1"/>
    <property type="molecule type" value="Genomic_DNA"/>
</dbReference>
<organism evidence="10">
    <name type="scientific">Candidatus Kentrum sp. TUN</name>
    <dbReference type="NCBI Taxonomy" id="2126343"/>
    <lineage>
        <taxon>Bacteria</taxon>
        <taxon>Pseudomonadati</taxon>
        <taxon>Pseudomonadota</taxon>
        <taxon>Gammaproteobacteria</taxon>
        <taxon>Candidatus Kentrum</taxon>
    </lineage>
</organism>
<evidence type="ECO:0000256" key="6">
    <source>
        <dbReference type="RuleBase" id="RU004168"/>
    </source>
</evidence>
<dbReference type="EC" id="3.6.1.7" evidence="2 5"/>
<evidence type="ECO:0000256" key="4">
    <source>
        <dbReference type="ARBA" id="ARBA00047645"/>
    </source>
</evidence>
<evidence type="ECO:0000256" key="3">
    <source>
        <dbReference type="ARBA" id="ARBA00022801"/>
    </source>
</evidence>
<evidence type="ECO:0000313" key="8">
    <source>
        <dbReference type="EMBL" id="VFK50688.1"/>
    </source>
</evidence>
<feature type="active site" evidence="5">
    <location>
        <position position="37"/>
    </location>
</feature>
<dbReference type="InterPro" id="IPR036046">
    <property type="entry name" value="Acylphosphatase-like_dom_sf"/>
</dbReference>
<comment type="catalytic activity">
    <reaction evidence="4 5">
        <text>an acyl phosphate + H2O = a carboxylate + phosphate + H(+)</text>
        <dbReference type="Rhea" id="RHEA:14965"/>
        <dbReference type="ChEBI" id="CHEBI:15377"/>
        <dbReference type="ChEBI" id="CHEBI:15378"/>
        <dbReference type="ChEBI" id="CHEBI:29067"/>
        <dbReference type="ChEBI" id="CHEBI:43474"/>
        <dbReference type="ChEBI" id="CHEBI:59918"/>
        <dbReference type="EC" id="3.6.1.7"/>
    </reaction>
</comment>
<dbReference type="EMBL" id="CAADFX010000001">
    <property type="protein sequence ID" value="VFK50688.1"/>
    <property type="molecule type" value="Genomic_DNA"/>
</dbReference>
<dbReference type="PROSITE" id="PS00150">
    <property type="entry name" value="ACYLPHOSPHATASE_1"/>
    <property type="match status" value="1"/>
</dbReference>
<dbReference type="AlphaFoldDB" id="A0A450ZJV2"/>
<dbReference type="EMBL" id="CAADFV010000020">
    <property type="protein sequence ID" value="VFK54093.1"/>
    <property type="molecule type" value="Genomic_DNA"/>
</dbReference>
<proteinExistence type="inferred from homology"/>
<evidence type="ECO:0000313" key="9">
    <source>
        <dbReference type="EMBL" id="VFK53282.1"/>
    </source>
</evidence>
<evidence type="ECO:0000256" key="2">
    <source>
        <dbReference type="ARBA" id="ARBA00012150"/>
    </source>
</evidence>
<dbReference type="PROSITE" id="PS51160">
    <property type="entry name" value="ACYLPHOSPHATASE_3"/>
    <property type="match status" value="1"/>
</dbReference>
<evidence type="ECO:0000256" key="1">
    <source>
        <dbReference type="ARBA" id="ARBA00005614"/>
    </source>
</evidence>
<dbReference type="GO" id="GO:0003998">
    <property type="term" value="F:acylphosphatase activity"/>
    <property type="evidence" value="ECO:0007669"/>
    <property type="project" value="UniProtKB-EC"/>
</dbReference>